<feature type="compositionally biased region" description="Acidic residues" evidence="1">
    <location>
        <begin position="335"/>
        <end position="347"/>
    </location>
</feature>
<sequence>MSQQGVATMDSIDEMIDKEDWSQITEPALRKRIQNRISQRKLRAKRKLQNKFNVVPPTPAMNIDNPDLSTLFATGNSNTEPFLDPMEALYPSIDLEWPASFDMNTPPLLDPTLPWSPDEITLDMPSWTTDVESGYFDHDPLPSDLQLISDGDPIPLDPALISTMDTMPSPQPRKPREFKAGEVLIHIDNPGLQTPRPDSVASSSLASSAESTSSRACPVKWSTQMLSRGFEPRCSSRSSGTTRKQSFRPWKKCTTTKAATADGSCHSSHEYVVECTNCGCHMAVRETPRPSQKELVEMLCERNPALAELAKQPNVRIEYGLPPSRHGSTRRDSTTDLEMEDHGEEAESEQKYIVIYTGRDRAGD</sequence>
<feature type="region of interest" description="Disordered" evidence="1">
    <location>
        <begin position="318"/>
        <end position="350"/>
    </location>
</feature>
<name>A0A135LC36_PENPA</name>
<reference evidence="3 4" key="1">
    <citation type="journal article" date="2016" name="BMC Genomics">
        <title>Genome sequencing and secondary metabolism of the postharvest pathogen Penicillium griseofulvum.</title>
        <authorList>
            <person name="Banani H."/>
            <person name="Marcet-Houben M."/>
            <person name="Ballester A.R."/>
            <person name="Abbruscato P."/>
            <person name="Gonzalez-Candelas L."/>
            <person name="Gabaldon T."/>
            <person name="Spadaro D."/>
        </authorList>
    </citation>
    <scope>NUCLEOTIDE SEQUENCE [LARGE SCALE GENOMIC DNA]</scope>
    <source>
        <strain evidence="3 4">PG3</strain>
    </source>
</reference>
<dbReference type="InterPro" id="IPR004827">
    <property type="entry name" value="bZIP"/>
</dbReference>
<dbReference type="GeneID" id="63708397"/>
<feature type="region of interest" description="Disordered" evidence="1">
    <location>
        <begin position="189"/>
        <end position="209"/>
    </location>
</feature>
<evidence type="ECO:0000313" key="4">
    <source>
        <dbReference type="Proteomes" id="UP000070168"/>
    </source>
</evidence>
<dbReference type="OMA" id="CHSSHEY"/>
<accession>A0A135LC36</accession>
<organism evidence="3 4">
    <name type="scientific">Penicillium patulum</name>
    <name type="common">Penicillium griseofulvum</name>
    <dbReference type="NCBI Taxonomy" id="5078"/>
    <lineage>
        <taxon>Eukaryota</taxon>
        <taxon>Fungi</taxon>
        <taxon>Dikarya</taxon>
        <taxon>Ascomycota</taxon>
        <taxon>Pezizomycotina</taxon>
        <taxon>Eurotiomycetes</taxon>
        <taxon>Eurotiomycetidae</taxon>
        <taxon>Eurotiales</taxon>
        <taxon>Aspergillaceae</taxon>
        <taxon>Penicillium</taxon>
    </lineage>
</organism>
<feature type="compositionally biased region" description="Low complexity" evidence="1">
    <location>
        <begin position="199"/>
        <end position="209"/>
    </location>
</feature>
<feature type="domain" description="BZIP" evidence="2">
    <location>
        <begin position="30"/>
        <end position="45"/>
    </location>
</feature>
<dbReference type="AlphaFoldDB" id="A0A135LC36"/>
<keyword evidence="4" id="KW-1185">Reference proteome</keyword>
<gene>
    <name evidence="3" type="ORF">PGRI_053840</name>
</gene>
<dbReference type="CDD" id="cd14688">
    <property type="entry name" value="bZIP_YAP"/>
    <property type="match status" value="1"/>
</dbReference>
<comment type="caution">
    <text evidence="3">The sequence shown here is derived from an EMBL/GenBank/DDBJ whole genome shotgun (WGS) entry which is preliminary data.</text>
</comment>
<dbReference type="GO" id="GO:0003700">
    <property type="term" value="F:DNA-binding transcription factor activity"/>
    <property type="evidence" value="ECO:0007669"/>
    <property type="project" value="InterPro"/>
</dbReference>
<proteinExistence type="predicted"/>
<evidence type="ECO:0000259" key="2">
    <source>
        <dbReference type="PROSITE" id="PS00036"/>
    </source>
</evidence>
<protein>
    <recommendedName>
        <fullName evidence="2">BZIP domain-containing protein</fullName>
    </recommendedName>
</protein>
<evidence type="ECO:0000256" key="1">
    <source>
        <dbReference type="SAM" id="MobiDB-lite"/>
    </source>
</evidence>
<dbReference type="Proteomes" id="UP000070168">
    <property type="component" value="Unassembled WGS sequence"/>
</dbReference>
<evidence type="ECO:0000313" key="3">
    <source>
        <dbReference type="EMBL" id="KXG46528.1"/>
    </source>
</evidence>
<dbReference type="OrthoDB" id="5387389at2759"/>
<dbReference type="PROSITE" id="PS00036">
    <property type="entry name" value="BZIP_BASIC"/>
    <property type="match status" value="1"/>
</dbReference>
<dbReference type="EMBL" id="LHQR01000069">
    <property type="protein sequence ID" value="KXG46528.1"/>
    <property type="molecule type" value="Genomic_DNA"/>
</dbReference>
<dbReference type="RefSeq" id="XP_040645064.1">
    <property type="nucleotide sequence ID" value="XM_040793097.1"/>
</dbReference>